<dbReference type="SUPFAM" id="SSF57414">
    <property type="entry name" value="Hairpin loop containing domain-like"/>
    <property type="match status" value="1"/>
</dbReference>
<keyword evidence="4" id="KW-0130">Cell adhesion</keyword>
<feature type="compositionally biased region" description="Polar residues" evidence="7">
    <location>
        <begin position="118"/>
        <end position="128"/>
    </location>
</feature>
<dbReference type="PROSITE" id="PS01285">
    <property type="entry name" value="FA58C_1"/>
    <property type="match status" value="1"/>
</dbReference>
<dbReference type="InterPro" id="IPR008979">
    <property type="entry name" value="Galactose-bd-like_sf"/>
</dbReference>
<feature type="region of interest" description="Disordered" evidence="7">
    <location>
        <begin position="143"/>
        <end position="176"/>
    </location>
</feature>
<dbReference type="Pfam" id="PF00754">
    <property type="entry name" value="F5_F8_type_C"/>
    <property type="match status" value="1"/>
</dbReference>
<organism evidence="10 11">
    <name type="scientific">Clavelina lepadiformis</name>
    <name type="common">Light-bulb sea squirt</name>
    <name type="synonym">Ascidia lepadiformis</name>
    <dbReference type="NCBI Taxonomy" id="159417"/>
    <lineage>
        <taxon>Eukaryota</taxon>
        <taxon>Metazoa</taxon>
        <taxon>Chordata</taxon>
        <taxon>Tunicata</taxon>
        <taxon>Ascidiacea</taxon>
        <taxon>Aplousobranchia</taxon>
        <taxon>Clavelinidae</taxon>
        <taxon>Clavelina</taxon>
    </lineage>
</organism>
<dbReference type="InterPro" id="IPR003609">
    <property type="entry name" value="Pan_app"/>
</dbReference>
<keyword evidence="3" id="KW-0964">Secreted</keyword>
<dbReference type="Gene3D" id="3.50.4.10">
    <property type="entry name" value="Hepatocyte Growth Factor"/>
    <property type="match status" value="1"/>
</dbReference>
<evidence type="ECO:0000256" key="8">
    <source>
        <dbReference type="SAM" id="SignalP"/>
    </source>
</evidence>
<keyword evidence="8" id="KW-0732">Signal</keyword>
<gene>
    <name evidence="10" type="ORF">CVLEPA_LOCUS12145</name>
</gene>
<accession>A0ABP0FRE9</accession>
<dbReference type="SMART" id="SM00231">
    <property type="entry name" value="FA58C"/>
    <property type="match status" value="1"/>
</dbReference>
<feature type="chain" id="PRO_5045470038" description="F5/8 type C domain-containing protein" evidence="8">
    <location>
        <begin position="17"/>
        <end position="321"/>
    </location>
</feature>
<feature type="compositionally biased region" description="Low complexity" evidence="7">
    <location>
        <begin position="143"/>
        <end position="164"/>
    </location>
</feature>
<evidence type="ECO:0000313" key="10">
    <source>
        <dbReference type="EMBL" id="CAK8681913.1"/>
    </source>
</evidence>
<name>A0ABP0FRE9_CLALP</name>
<dbReference type="Pfam" id="PF00024">
    <property type="entry name" value="PAN_1"/>
    <property type="match status" value="1"/>
</dbReference>
<keyword evidence="11" id="KW-1185">Reference proteome</keyword>
<evidence type="ECO:0000256" key="7">
    <source>
        <dbReference type="SAM" id="MobiDB-lite"/>
    </source>
</evidence>
<evidence type="ECO:0000256" key="4">
    <source>
        <dbReference type="ARBA" id="ARBA00022889"/>
    </source>
</evidence>
<comment type="subcellular location">
    <subcellularLocation>
        <location evidence="1">Endomembrane system</location>
        <topology evidence="1">Peripheral membrane protein</topology>
    </subcellularLocation>
    <subcellularLocation>
        <location evidence="2">Secreted</location>
    </subcellularLocation>
</comment>
<dbReference type="Gene3D" id="2.60.120.260">
    <property type="entry name" value="Galactose-binding domain-like"/>
    <property type="match status" value="1"/>
</dbReference>
<dbReference type="CDD" id="cd00057">
    <property type="entry name" value="FA58C"/>
    <property type="match status" value="1"/>
</dbReference>
<feature type="region of interest" description="Disordered" evidence="7">
    <location>
        <begin position="103"/>
        <end position="128"/>
    </location>
</feature>
<reference evidence="10 11" key="1">
    <citation type="submission" date="2024-02" db="EMBL/GenBank/DDBJ databases">
        <authorList>
            <person name="Daric V."/>
            <person name="Darras S."/>
        </authorList>
    </citation>
    <scope>NUCLEOTIDE SEQUENCE [LARGE SCALE GENOMIC DNA]</scope>
</reference>
<dbReference type="PROSITE" id="PS50022">
    <property type="entry name" value="FA58C_3"/>
    <property type="match status" value="1"/>
</dbReference>
<evidence type="ECO:0000256" key="3">
    <source>
        <dbReference type="ARBA" id="ARBA00022525"/>
    </source>
</evidence>
<evidence type="ECO:0000313" key="11">
    <source>
        <dbReference type="Proteomes" id="UP001642483"/>
    </source>
</evidence>
<dbReference type="Proteomes" id="UP001642483">
    <property type="component" value="Unassembled WGS sequence"/>
</dbReference>
<keyword evidence="6" id="KW-1015">Disulfide bond</keyword>
<evidence type="ECO:0000259" key="9">
    <source>
        <dbReference type="PROSITE" id="PS50022"/>
    </source>
</evidence>
<keyword evidence="5" id="KW-0472">Membrane</keyword>
<evidence type="ECO:0000256" key="5">
    <source>
        <dbReference type="ARBA" id="ARBA00023136"/>
    </source>
</evidence>
<dbReference type="PANTHER" id="PTHR46806">
    <property type="entry name" value="F5/8 TYPE C DOMAIN-CONTAINING PROTEIN"/>
    <property type="match status" value="1"/>
</dbReference>
<evidence type="ECO:0000256" key="1">
    <source>
        <dbReference type="ARBA" id="ARBA00004184"/>
    </source>
</evidence>
<evidence type="ECO:0000256" key="2">
    <source>
        <dbReference type="ARBA" id="ARBA00004613"/>
    </source>
</evidence>
<sequence length="321" mass="36962">MKPLLFFCALLVLSVAQNDLDIFSPKPGYMLWAETVFKLPHASIGQCASRCVSMRGRCLSFEYNRRHSSCFGRRHGEEVLNKQNRPHIRKNRHYDFYVSNTEKLSRTLRRREHAPQRPSASSTRAPSTQASIVVLPATRFIPPASRRTTPTTTTTTTTTTTPSTRTRRPAQPCFEPVGIADGRIPNSAFRAWSYYKSYKPQGARLNGDIAWMANANNQNQFLDIDLGREVQLTAIGTQGFYYFFRQNYVTKYKIFYQNQRGSLTTYQEVPGEDKIFDGNTDASIEKRNKFTNQPFRARHIRIVPTEWYVNIAMRVELYANC</sequence>
<feature type="signal peptide" evidence="8">
    <location>
        <begin position="1"/>
        <end position="16"/>
    </location>
</feature>
<dbReference type="PANTHER" id="PTHR46806:SF5">
    <property type="entry name" value="F5_8 TYPE C DOMAIN-CONTAINING PROTEIN"/>
    <property type="match status" value="1"/>
</dbReference>
<comment type="caution">
    <text evidence="10">The sequence shown here is derived from an EMBL/GenBank/DDBJ whole genome shotgun (WGS) entry which is preliminary data.</text>
</comment>
<proteinExistence type="predicted"/>
<dbReference type="InterPro" id="IPR050633">
    <property type="entry name" value="Neuropilin_MCO_CoagFactor"/>
</dbReference>
<dbReference type="InterPro" id="IPR000421">
    <property type="entry name" value="FA58C"/>
</dbReference>
<protein>
    <recommendedName>
        <fullName evidence="9">F5/8 type C domain-containing protein</fullName>
    </recommendedName>
</protein>
<dbReference type="SUPFAM" id="SSF49785">
    <property type="entry name" value="Galactose-binding domain-like"/>
    <property type="match status" value="1"/>
</dbReference>
<feature type="domain" description="F5/8 type C" evidence="9">
    <location>
        <begin position="173"/>
        <end position="320"/>
    </location>
</feature>
<dbReference type="EMBL" id="CAWYQH010000090">
    <property type="protein sequence ID" value="CAK8681913.1"/>
    <property type="molecule type" value="Genomic_DNA"/>
</dbReference>
<evidence type="ECO:0000256" key="6">
    <source>
        <dbReference type="ARBA" id="ARBA00023157"/>
    </source>
</evidence>